<dbReference type="GO" id="GO:0006515">
    <property type="term" value="P:protein quality control for misfolded or incompletely synthesized proteins"/>
    <property type="evidence" value="ECO:0007669"/>
    <property type="project" value="UniProtKB-UniRule"/>
</dbReference>
<dbReference type="InterPro" id="IPR001328">
    <property type="entry name" value="Pept_tRNA_hydro"/>
</dbReference>
<comment type="subcellular location">
    <subcellularLocation>
        <location evidence="8">Cytoplasm</location>
    </subcellularLocation>
</comment>
<feature type="active site" description="Proton acceptor" evidence="8">
    <location>
        <position position="19"/>
    </location>
</feature>
<evidence type="ECO:0000256" key="3">
    <source>
        <dbReference type="ARBA" id="ARBA00022801"/>
    </source>
</evidence>
<dbReference type="EC" id="3.1.1.29" evidence="1 8"/>
<dbReference type="InterPro" id="IPR018171">
    <property type="entry name" value="Pept_tRNA_hydro_CS"/>
</dbReference>
<dbReference type="InterPro" id="IPR036416">
    <property type="entry name" value="Pept_tRNA_hydro_sf"/>
</dbReference>
<dbReference type="RefSeq" id="WP_022356576.1">
    <property type="nucleotide sequence ID" value="NZ_CABKSV010000047.1"/>
</dbReference>
<evidence type="ECO:0000256" key="8">
    <source>
        <dbReference type="HAMAP-Rule" id="MF_00083"/>
    </source>
</evidence>
<gene>
    <name evidence="8" type="primary">pth</name>
    <name evidence="11" type="ORF">B5F14_02300</name>
</gene>
<evidence type="ECO:0000256" key="4">
    <source>
        <dbReference type="ARBA" id="ARBA00022884"/>
    </source>
</evidence>
<sequence length="186" mass="20985">MKIIIGLGNPGVKYENTRHNAGFMVLDKLAQKCNLEFNQEKFSAYFAKGKVKGEDVILLKPTTYMNNSGFALRQCLDFYKVGMENVIVIYDDVDLPVGKLRLRQKGSAGGHNGIKSIISCGFSNEFDRIRVGVGKDAKIPMIEWVLSKFRPEEKEDLEKGINNAADAAYYSIDHGFDMTMNRYNKK</sequence>
<evidence type="ECO:0000256" key="9">
    <source>
        <dbReference type="RuleBase" id="RU000673"/>
    </source>
</evidence>
<feature type="binding site" evidence="8">
    <location>
        <position position="14"/>
    </location>
    <ligand>
        <name>tRNA</name>
        <dbReference type="ChEBI" id="CHEBI:17843"/>
    </ligand>
</feature>
<comment type="function">
    <text evidence="8">Hydrolyzes ribosome-free peptidyl-tRNAs (with 1 or more amino acids incorporated), which drop off the ribosome during protein synthesis, or as a result of ribosome stalling.</text>
</comment>
<dbReference type="GO" id="GO:0004045">
    <property type="term" value="F:peptidyl-tRNA hydrolase activity"/>
    <property type="evidence" value="ECO:0007669"/>
    <property type="project" value="UniProtKB-UniRule"/>
</dbReference>
<proteinExistence type="inferred from homology"/>
<dbReference type="PANTHER" id="PTHR17224:SF1">
    <property type="entry name" value="PEPTIDYL-TRNA HYDROLASE"/>
    <property type="match status" value="1"/>
</dbReference>
<keyword evidence="3 8" id="KW-0378">Hydrolase</keyword>
<keyword evidence="4 8" id="KW-0694">RNA-binding</keyword>
<comment type="function">
    <text evidence="8">Catalyzes the release of premature peptidyl moieties from peptidyl-tRNA molecules trapped in stalled 50S ribosomal subunits, and thus maintains levels of free tRNAs and 50S ribosomes.</text>
</comment>
<evidence type="ECO:0000256" key="1">
    <source>
        <dbReference type="ARBA" id="ARBA00013260"/>
    </source>
</evidence>
<keyword evidence="12" id="KW-1185">Reference proteome</keyword>
<dbReference type="HAMAP" id="MF_00083">
    <property type="entry name" value="Pept_tRNA_hydro_bact"/>
    <property type="match status" value="1"/>
</dbReference>
<accession>A0A1Y3VM01</accession>
<evidence type="ECO:0000313" key="11">
    <source>
        <dbReference type="EMBL" id="OUP61441.1"/>
    </source>
</evidence>
<evidence type="ECO:0000256" key="10">
    <source>
        <dbReference type="RuleBase" id="RU004320"/>
    </source>
</evidence>
<feature type="binding site" evidence="8">
    <location>
        <position position="112"/>
    </location>
    <ligand>
        <name>tRNA</name>
        <dbReference type="ChEBI" id="CHEBI:17843"/>
    </ligand>
</feature>
<keyword evidence="8" id="KW-0963">Cytoplasm</keyword>
<dbReference type="Proteomes" id="UP000195447">
    <property type="component" value="Unassembled WGS sequence"/>
</dbReference>
<dbReference type="GO" id="GO:0072344">
    <property type="term" value="P:rescue of stalled ribosome"/>
    <property type="evidence" value="ECO:0007669"/>
    <property type="project" value="UniProtKB-UniRule"/>
</dbReference>
<feature type="binding site" evidence="8">
    <location>
        <position position="64"/>
    </location>
    <ligand>
        <name>tRNA</name>
        <dbReference type="ChEBI" id="CHEBI:17843"/>
    </ligand>
</feature>
<dbReference type="EMBL" id="NFKM01000003">
    <property type="protein sequence ID" value="OUP61441.1"/>
    <property type="molecule type" value="Genomic_DNA"/>
</dbReference>
<dbReference type="NCBIfam" id="TIGR00447">
    <property type="entry name" value="pth"/>
    <property type="match status" value="1"/>
</dbReference>
<comment type="catalytic activity">
    <reaction evidence="6 8 9">
        <text>an N-acyl-L-alpha-aminoacyl-tRNA + H2O = an N-acyl-L-amino acid + a tRNA + H(+)</text>
        <dbReference type="Rhea" id="RHEA:54448"/>
        <dbReference type="Rhea" id="RHEA-COMP:10123"/>
        <dbReference type="Rhea" id="RHEA-COMP:13883"/>
        <dbReference type="ChEBI" id="CHEBI:15377"/>
        <dbReference type="ChEBI" id="CHEBI:15378"/>
        <dbReference type="ChEBI" id="CHEBI:59874"/>
        <dbReference type="ChEBI" id="CHEBI:78442"/>
        <dbReference type="ChEBI" id="CHEBI:138191"/>
        <dbReference type="EC" id="3.1.1.29"/>
    </reaction>
</comment>
<dbReference type="PROSITE" id="PS01196">
    <property type="entry name" value="PEPT_TRNA_HYDROL_2"/>
    <property type="match status" value="1"/>
</dbReference>
<dbReference type="SUPFAM" id="SSF53178">
    <property type="entry name" value="Peptidyl-tRNA hydrolase-like"/>
    <property type="match status" value="1"/>
</dbReference>
<organism evidence="11 12">
    <name type="scientific">Faecalitalea cylindroides</name>
    <dbReference type="NCBI Taxonomy" id="39483"/>
    <lineage>
        <taxon>Bacteria</taxon>
        <taxon>Bacillati</taxon>
        <taxon>Bacillota</taxon>
        <taxon>Erysipelotrichia</taxon>
        <taxon>Erysipelotrichales</taxon>
        <taxon>Erysipelotrichaceae</taxon>
        <taxon>Faecalitalea</taxon>
    </lineage>
</organism>
<evidence type="ECO:0000256" key="6">
    <source>
        <dbReference type="ARBA" id="ARBA00048707"/>
    </source>
</evidence>
<dbReference type="GO" id="GO:0000049">
    <property type="term" value="F:tRNA binding"/>
    <property type="evidence" value="ECO:0007669"/>
    <property type="project" value="UniProtKB-UniRule"/>
</dbReference>
<protein>
    <recommendedName>
        <fullName evidence="7 8">Peptidyl-tRNA hydrolase</fullName>
        <shortName evidence="8">Pth</shortName>
        <ecNumber evidence="1 8">3.1.1.29</ecNumber>
    </recommendedName>
</protein>
<dbReference type="CDD" id="cd00462">
    <property type="entry name" value="PTH"/>
    <property type="match status" value="1"/>
</dbReference>
<dbReference type="FunFam" id="3.40.50.1470:FF:000001">
    <property type="entry name" value="Peptidyl-tRNA hydrolase"/>
    <property type="match status" value="1"/>
</dbReference>
<dbReference type="Pfam" id="PF01195">
    <property type="entry name" value="Pept_tRNA_hydro"/>
    <property type="match status" value="1"/>
</dbReference>
<dbReference type="PANTHER" id="PTHR17224">
    <property type="entry name" value="PEPTIDYL-TRNA HYDROLASE"/>
    <property type="match status" value="1"/>
</dbReference>
<dbReference type="Gene3D" id="3.40.50.1470">
    <property type="entry name" value="Peptidyl-tRNA hydrolase"/>
    <property type="match status" value="1"/>
</dbReference>
<evidence type="ECO:0000256" key="5">
    <source>
        <dbReference type="ARBA" id="ARBA00038063"/>
    </source>
</evidence>
<evidence type="ECO:0000256" key="7">
    <source>
        <dbReference type="ARBA" id="ARBA00050038"/>
    </source>
</evidence>
<feature type="binding site" evidence="8">
    <location>
        <position position="66"/>
    </location>
    <ligand>
        <name>tRNA</name>
        <dbReference type="ChEBI" id="CHEBI:17843"/>
    </ligand>
</feature>
<comment type="subunit">
    <text evidence="8">Monomer.</text>
</comment>
<comment type="similarity">
    <text evidence="5 8 10">Belongs to the PTH family.</text>
</comment>
<dbReference type="AlphaFoldDB" id="A0A1Y3VM01"/>
<feature type="site" description="Discriminates between blocked and unblocked aminoacyl-tRNA" evidence="8">
    <location>
        <position position="9"/>
    </location>
</feature>
<evidence type="ECO:0000313" key="12">
    <source>
        <dbReference type="Proteomes" id="UP000195447"/>
    </source>
</evidence>
<feature type="site" description="Stabilizes the basic form of H active site to accept a proton" evidence="8">
    <location>
        <position position="91"/>
    </location>
</feature>
<evidence type="ECO:0000256" key="2">
    <source>
        <dbReference type="ARBA" id="ARBA00022555"/>
    </source>
</evidence>
<reference evidence="12" key="1">
    <citation type="submission" date="2017-04" db="EMBL/GenBank/DDBJ databases">
        <title>Function of individual gut microbiota members based on whole genome sequencing of pure cultures obtained from chicken caecum.</title>
        <authorList>
            <person name="Medvecky M."/>
            <person name="Cejkova D."/>
            <person name="Polansky O."/>
            <person name="Karasova D."/>
            <person name="Kubasova T."/>
            <person name="Cizek A."/>
            <person name="Rychlik I."/>
        </authorList>
    </citation>
    <scope>NUCLEOTIDE SEQUENCE [LARGE SCALE GENOMIC DNA]</scope>
    <source>
        <strain evidence="12">An178</strain>
    </source>
</reference>
<dbReference type="GO" id="GO:0005737">
    <property type="term" value="C:cytoplasm"/>
    <property type="evidence" value="ECO:0007669"/>
    <property type="project" value="UniProtKB-SubCell"/>
</dbReference>
<dbReference type="PROSITE" id="PS01195">
    <property type="entry name" value="PEPT_TRNA_HYDROL_1"/>
    <property type="match status" value="1"/>
</dbReference>
<comment type="caution">
    <text evidence="11">The sequence shown here is derived from an EMBL/GenBank/DDBJ whole genome shotgun (WGS) entry which is preliminary data.</text>
</comment>
<name>A0A1Y3VM01_9FIRM</name>
<keyword evidence="2 8" id="KW-0820">tRNA-binding</keyword>